<dbReference type="PANTHER" id="PTHR45138">
    <property type="entry name" value="REGULATORY COMPONENTS OF SENSORY TRANSDUCTION SYSTEM"/>
    <property type="match status" value="1"/>
</dbReference>
<dbReference type="EMBL" id="SRRZ01000102">
    <property type="protein sequence ID" value="NQE36880.1"/>
    <property type="molecule type" value="Genomic_DNA"/>
</dbReference>
<dbReference type="Pfam" id="PF14516">
    <property type="entry name" value="AAA_35"/>
    <property type="match status" value="1"/>
</dbReference>
<dbReference type="InterPro" id="IPR029787">
    <property type="entry name" value="Nucleotide_cyclase"/>
</dbReference>
<dbReference type="CDD" id="cd01949">
    <property type="entry name" value="GGDEF"/>
    <property type="match status" value="1"/>
</dbReference>
<dbReference type="InterPro" id="IPR043128">
    <property type="entry name" value="Rev_trsase/Diguanyl_cyclase"/>
</dbReference>
<dbReference type="Gene3D" id="3.30.70.270">
    <property type="match status" value="1"/>
</dbReference>
<gene>
    <name evidence="2" type="primary">cph2_16</name>
    <name evidence="2" type="ORF">E5S67_04646</name>
</gene>
<reference evidence="2 3" key="1">
    <citation type="journal article" date="2020" name="Sci. Rep.">
        <title>A novel cyanobacterial geosmin producer, revising GeoA distribution and dispersion patterns in Bacteria.</title>
        <authorList>
            <person name="Churro C."/>
            <person name="Semedo-Aguiar A.P."/>
            <person name="Silva A.D."/>
            <person name="Pereira-Leal J.B."/>
            <person name="Leite R.B."/>
        </authorList>
    </citation>
    <scope>NUCLEOTIDE SEQUENCE [LARGE SCALE GENOMIC DNA]</scope>
    <source>
        <strain evidence="2 3">IPMA8</strain>
    </source>
</reference>
<comment type="caution">
    <text evidence="2">The sequence shown here is derived from an EMBL/GenBank/DDBJ whole genome shotgun (WGS) entry which is preliminary data.</text>
</comment>
<evidence type="ECO:0000259" key="1">
    <source>
        <dbReference type="PROSITE" id="PS50887"/>
    </source>
</evidence>
<protein>
    <submittedName>
        <fullName evidence="2">Phytochrome-like protein cph2</fullName>
    </submittedName>
</protein>
<organism evidence="2 3">
    <name type="scientific">Microcoleus asticus IPMA8</name>
    <dbReference type="NCBI Taxonomy" id="2563858"/>
    <lineage>
        <taxon>Bacteria</taxon>
        <taxon>Bacillati</taxon>
        <taxon>Cyanobacteriota</taxon>
        <taxon>Cyanophyceae</taxon>
        <taxon>Oscillatoriophycideae</taxon>
        <taxon>Oscillatoriales</taxon>
        <taxon>Microcoleaceae</taxon>
        <taxon>Microcoleus</taxon>
        <taxon>Microcoleus asticus</taxon>
    </lineage>
</organism>
<dbReference type="Pfam" id="PF00990">
    <property type="entry name" value="GGDEF"/>
    <property type="match status" value="1"/>
</dbReference>
<sequence length="574" mass="64513">MAGIQKSPNLIQTVADLEFPGGPIPIDSPFYIDRSPAEARACAEISKPGSLIRIKGPRKMGKSSLMLRIIHAAAERGYRTVNVDFQQADAAVFGSLDKFLRWLCVNVARQLKLEPNLDKFWDEDMGSKVSCTLYFENYLLEQIDSPVVLVLNEVNLVFERANIAQEFLPLLRSWYEQSRHILSWQKLRIVVIHSTEIYIALSLNQSPFNIGLPIKLSEFTAEQVQDLARRYGLNWSDSYPIEQLMNMVGGHPYLVHLALYHLAILLQNRQSGDGDEPGEDLGRAELAELLTAAPTHSGIYSDYLQNQSIAIQQQPALASAFQQVIGAKNSVHIEPFIAYQLNSMGLVKLEGNNCSLSCKLYRLYFQEQNLCEDCFSTVGWEELQQENERLLALVNVDELTQIGNRRHFDSCLRAEWKQMARDGSPISLIMCDIDFFKIYNDTYGHQAGDDCLREVAQTIRRSLQRPADVAARYGGEEFAVILPQTDAASALLVAEHIRVKVKDLKIFFNPEKFDGLPNSVVTISLGIASVVPGQENDAATLVLAADEALYHSKRQGRDRLTMSKLLNFRFAAVN</sequence>
<dbReference type="RefSeq" id="WP_172190740.1">
    <property type="nucleotide sequence ID" value="NZ_CAWPPK010000005.1"/>
</dbReference>
<keyword evidence="3" id="KW-1185">Reference proteome</keyword>
<dbReference type="InterPro" id="IPR050469">
    <property type="entry name" value="Diguanylate_Cyclase"/>
</dbReference>
<dbReference type="NCBIfam" id="TIGR00254">
    <property type="entry name" value="GGDEF"/>
    <property type="match status" value="1"/>
</dbReference>
<dbReference type="Gene3D" id="3.40.50.300">
    <property type="entry name" value="P-loop containing nucleotide triphosphate hydrolases"/>
    <property type="match status" value="1"/>
</dbReference>
<dbReference type="SMART" id="SM00267">
    <property type="entry name" value="GGDEF"/>
    <property type="match status" value="1"/>
</dbReference>
<dbReference type="SUPFAM" id="SSF55073">
    <property type="entry name" value="Nucleotide cyclase"/>
    <property type="match status" value="1"/>
</dbReference>
<evidence type="ECO:0000313" key="3">
    <source>
        <dbReference type="Proteomes" id="UP000702425"/>
    </source>
</evidence>
<dbReference type="PANTHER" id="PTHR45138:SF9">
    <property type="entry name" value="DIGUANYLATE CYCLASE DGCM-RELATED"/>
    <property type="match status" value="1"/>
</dbReference>
<feature type="domain" description="GGDEF" evidence="1">
    <location>
        <begin position="424"/>
        <end position="565"/>
    </location>
</feature>
<dbReference type="InterPro" id="IPR000160">
    <property type="entry name" value="GGDEF_dom"/>
</dbReference>
<dbReference type="SUPFAM" id="SSF52540">
    <property type="entry name" value="P-loop containing nucleoside triphosphate hydrolases"/>
    <property type="match status" value="1"/>
</dbReference>
<name>A0ABX2D2K9_9CYAN</name>
<dbReference type="InterPro" id="IPR027417">
    <property type="entry name" value="P-loop_NTPase"/>
</dbReference>
<dbReference type="Proteomes" id="UP000702425">
    <property type="component" value="Unassembled WGS sequence"/>
</dbReference>
<proteinExistence type="predicted"/>
<accession>A0ABX2D2K9</accession>
<evidence type="ECO:0000313" key="2">
    <source>
        <dbReference type="EMBL" id="NQE36880.1"/>
    </source>
</evidence>
<dbReference type="PROSITE" id="PS50887">
    <property type="entry name" value="GGDEF"/>
    <property type="match status" value="1"/>
</dbReference>